<sequence>MGISLFFFFLFMRLFAEINGGSRDDECKASRCSHHGPVIRFPFRLKHQPEHCGYPEFELSCSEEKRTILELPSSGKLWVKEINYTSQEIVLWYPRDYLQWQILNFNLSAFPFQFKDEYTYSNFSFFNCSEDITNQLSYADNQLWSIPYSILSSNPVYVAPSSYSLAEVNLSSCQKIFNATLPDNYMFDHEREFYMYGGEYGTFMNWSKPMCGNCEAKGNKCQRKKNNSTEPEIECIDKPAKGAPMDKMVLTEAILGFLHFTFGIFIIFIVYRSNKLKREHRINIQKFLEDYRALKPSRYSYADIKKITNNFKDKLGQGGYGTVYKGKLSNEVFVAVKILDDFKGNGEEFINELQDIAIGIAKGIEYLHQAKLCSKEQSAVSMTAAREPWVILHQKWGRKNIDATVENTSQAYFPEWLYNHLDQEQEVHIRIEDESDIKIAKKISIIGLWCIQWYPIDRPSMKIVVGMLEGEEGNLVMPPNPFTSMGQTRTSVRRRKTSIQPELTVISEIE</sequence>
<evidence type="ECO:0000256" key="1">
    <source>
        <dbReference type="ARBA" id="ARBA00000900"/>
    </source>
</evidence>
<dbReference type="EMBL" id="QGNW01002505">
    <property type="protein sequence ID" value="RVW18978.1"/>
    <property type="molecule type" value="Genomic_DNA"/>
</dbReference>
<feature type="signal peptide" evidence="17">
    <location>
        <begin position="1"/>
        <end position="16"/>
    </location>
</feature>
<keyword evidence="19" id="KW-0418">Kinase</keyword>
<protein>
    <recommendedName>
        <fullName evidence="4">RING-type E3 ubiquitin transferase</fullName>
        <ecNumber evidence="4">2.3.2.27</ecNumber>
    </recommendedName>
</protein>
<evidence type="ECO:0000313" key="20">
    <source>
        <dbReference type="Proteomes" id="UP000288805"/>
    </source>
</evidence>
<dbReference type="GO" id="GO:0030247">
    <property type="term" value="F:polysaccharide binding"/>
    <property type="evidence" value="ECO:0007669"/>
    <property type="project" value="InterPro"/>
</dbReference>
<dbReference type="InterPro" id="IPR046948">
    <property type="entry name" value="ATL20-22-like"/>
</dbReference>
<keyword evidence="5" id="KW-0808">Transferase</keyword>
<evidence type="ECO:0000256" key="3">
    <source>
        <dbReference type="ARBA" id="ARBA00004906"/>
    </source>
</evidence>
<dbReference type="Gene3D" id="3.30.200.20">
    <property type="entry name" value="Phosphorylase Kinase, domain 1"/>
    <property type="match status" value="1"/>
</dbReference>
<evidence type="ECO:0000256" key="9">
    <source>
        <dbReference type="ARBA" id="ARBA00022771"/>
    </source>
</evidence>
<keyword evidence="15" id="KW-0067">ATP-binding</keyword>
<keyword evidence="9" id="KW-0863">Zinc-finger</keyword>
<dbReference type="GO" id="GO:0005524">
    <property type="term" value="F:ATP binding"/>
    <property type="evidence" value="ECO:0007669"/>
    <property type="project" value="UniProtKB-UniRule"/>
</dbReference>
<evidence type="ECO:0000256" key="12">
    <source>
        <dbReference type="ARBA" id="ARBA00022989"/>
    </source>
</evidence>
<dbReference type="PANTHER" id="PTHR46279:SF9">
    <property type="entry name" value="OS01G0116300 PROTEIN"/>
    <property type="match status" value="1"/>
</dbReference>
<evidence type="ECO:0000256" key="17">
    <source>
        <dbReference type="SAM" id="SignalP"/>
    </source>
</evidence>
<keyword evidence="8 17" id="KW-0732">Signal</keyword>
<dbReference type="Proteomes" id="UP000288805">
    <property type="component" value="Unassembled WGS sequence"/>
</dbReference>
<feature type="binding site" evidence="15">
    <location>
        <position position="337"/>
    </location>
    <ligand>
        <name>ATP</name>
        <dbReference type="ChEBI" id="CHEBI:30616"/>
    </ligand>
</feature>
<evidence type="ECO:0000313" key="19">
    <source>
        <dbReference type="EMBL" id="RVW18978.1"/>
    </source>
</evidence>
<organism evidence="19 20">
    <name type="scientific">Vitis vinifera</name>
    <name type="common">Grape</name>
    <dbReference type="NCBI Taxonomy" id="29760"/>
    <lineage>
        <taxon>Eukaryota</taxon>
        <taxon>Viridiplantae</taxon>
        <taxon>Streptophyta</taxon>
        <taxon>Embryophyta</taxon>
        <taxon>Tracheophyta</taxon>
        <taxon>Spermatophyta</taxon>
        <taxon>Magnoliopsida</taxon>
        <taxon>eudicotyledons</taxon>
        <taxon>Gunneridae</taxon>
        <taxon>Pentapetalae</taxon>
        <taxon>rosids</taxon>
        <taxon>Vitales</taxon>
        <taxon>Vitaceae</taxon>
        <taxon>Viteae</taxon>
        <taxon>Vitis</taxon>
    </lineage>
</organism>
<feature type="chain" id="PRO_5019381729" description="RING-type E3 ubiquitin transferase" evidence="17">
    <location>
        <begin position="17"/>
        <end position="510"/>
    </location>
</feature>
<keyword evidence="15" id="KW-0547">Nucleotide-binding</keyword>
<evidence type="ECO:0000256" key="14">
    <source>
        <dbReference type="ARBA" id="ARBA00024209"/>
    </source>
</evidence>
<accession>A0A438C712</accession>
<evidence type="ECO:0000256" key="11">
    <source>
        <dbReference type="ARBA" id="ARBA00022833"/>
    </source>
</evidence>
<comment type="catalytic activity">
    <reaction evidence="1">
        <text>S-ubiquitinyl-[E2 ubiquitin-conjugating enzyme]-L-cysteine + [acceptor protein]-L-lysine = [E2 ubiquitin-conjugating enzyme]-L-cysteine + N(6)-ubiquitinyl-[acceptor protein]-L-lysine.</text>
        <dbReference type="EC" id="2.3.2.27"/>
    </reaction>
</comment>
<keyword evidence="12 16" id="KW-1133">Transmembrane helix</keyword>
<comment type="pathway">
    <text evidence="3">Protein modification; protein ubiquitination.</text>
</comment>
<evidence type="ECO:0000256" key="16">
    <source>
        <dbReference type="SAM" id="Phobius"/>
    </source>
</evidence>
<comment type="subcellular location">
    <subcellularLocation>
        <location evidence="2">Membrane</location>
        <topology evidence="2">Single-pass membrane protein</topology>
    </subcellularLocation>
</comment>
<reference evidence="19 20" key="1">
    <citation type="journal article" date="2018" name="PLoS Genet.">
        <title>Population sequencing reveals clonal diversity and ancestral inbreeding in the grapevine cultivar Chardonnay.</title>
        <authorList>
            <person name="Roach M.J."/>
            <person name="Johnson D.L."/>
            <person name="Bohlmann J."/>
            <person name="van Vuuren H.J."/>
            <person name="Jones S.J."/>
            <person name="Pretorius I.S."/>
            <person name="Schmidt S.A."/>
            <person name="Borneman A.R."/>
        </authorList>
    </citation>
    <scope>NUCLEOTIDE SEQUENCE [LARGE SCALE GENOMIC DNA]</scope>
    <source>
        <strain evidence="20">cv. Chardonnay</strain>
        <tissue evidence="19">Leaf</tissue>
    </source>
</reference>
<dbReference type="SUPFAM" id="SSF56112">
    <property type="entry name" value="Protein kinase-like (PK-like)"/>
    <property type="match status" value="2"/>
</dbReference>
<dbReference type="PROSITE" id="PS00107">
    <property type="entry name" value="PROTEIN_KINASE_ATP"/>
    <property type="match status" value="1"/>
</dbReference>
<dbReference type="InterPro" id="IPR025287">
    <property type="entry name" value="WAK_GUB"/>
</dbReference>
<keyword evidence="13 16" id="KW-0472">Membrane</keyword>
<comment type="similarity">
    <text evidence="14">Belongs to the RING-type zinc finger family. ATL subfamily.</text>
</comment>
<keyword evidence="19" id="KW-0675">Receptor</keyword>
<evidence type="ECO:0000259" key="18">
    <source>
        <dbReference type="Pfam" id="PF13947"/>
    </source>
</evidence>
<keyword evidence="6 16" id="KW-0812">Transmembrane</keyword>
<dbReference type="EC" id="2.3.2.27" evidence="4"/>
<feature type="transmembrane region" description="Helical" evidence="16">
    <location>
        <begin position="253"/>
        <end position="271"/>
    </location>
</feature>
<dbReference type="GO" id="GO:0008270">
    <property type="term" value="F:zinc ion binding"/>
    <property type="evidence" value="ECO:0007669"/>
    <property type="project" value="UniProtKB-KW"/>
</dbReference>
<evidence type="ECO:0000256" key="13">
    <source>
        <dbReference type="ARBA" id="ARBA00023136"/>
    </source>
</evidence>
<dbReference type="GO" id="GO:0016301">
    <property type="term" value="F:kinase activity"/>
    <property type="evidence" value="ECO:0007669"/>
    <property type="project" value="UniProtKB-KW"/>
</dbReference>
<dbReference type="InterPro" id="IPR011009">
    <property type="entry name" value="Kinase-like_dom_sf"/>
</dbReference>
<dbReference type="GO" id="GO:0061630">
    <property type="term" value="F:ubiquitin protein ligase activity"/>
    <property type="evidence" value="ECO:0007669"/>
    <property type="project" value="UniProtKB-EC"/>
</dbReference>
<evidence type="ECO:0000256" key="8">
    <source>
        <dbReference type="ARBA" id="ARBA00022729"/>
    </source>
</evidence>
<gene>
    <name evidence="19" type="primary">LRK10L-2.4_4</name>
    <name evidence="19" type="ORF">CK203_099809</name>
</gene>
<feature type="domain" description="Wall-associated receptor kinase galacturonan-binding" evidence="18">
    <location>
        <begin position="27"/>
        <end position="90"/>
    </location>
</feature>
<name>A0A438C712_VITVI</name>
<evidence type="ECO:0000256" key="2">
    <source>
        <dbReference type="ARBA" id="ARBA00004167"/>
    </source>
</evidence>
<evidence type="ECO:0000256" key="4">
    <source>
        <dbReference type="ARBA" id="ARBA00012483"/>
    </source>
</evidence>
<comment type="caution">
    <text evidence="19">The sequence shown here is derived from an EMBL/GenBank/DDBJ whole genome shotgun (WGS) entry which is preliminary data.</text>
</comment>
<keyword evidence="11" id="KW-0862">Zinc</keyword>
<dbReference type="AlphaFoldDB" id="A0A438C712"/>
<evidence type="ECO:0000256" key="15">
    <source>
        <dbReference type="PROSITE-ProRule" id="PRU10141"/>
    </source>
</evidence>
<dbReference type="InterPro" id="IPR017441">
    <property type="entry name" value="Protein_kinase_ATP_BS"/>
</dbReference>
<evidence type="ECO:0000256" key="10">
    <source>
        <dbReference type="ARBA" id="ARBA00022786"/>
    </source>
</evidence>
<evidence type="ECO:0000256" key="6">
    <source>
        <dbReference type="ARBA" id="ARBA00022692"/>
    </source>
</evidence>
<dbReference type="PANTHER" id="PTHR46279">
    <property type="entry name" value="RING/U-BOX SUPERFAMILY PROTEIN"/>
    <property type="match status" value="1"/>
</dbReference>
<evidence type="ECO:0000256" key="7">
    <source>
        <dbReference type="ARBA" id="ARBA00022723"/>
    </source>
</evidence>
<keyword evidence="7" id="KW-0479">Metal-binding</keyword>
<keyword evidence="10" id="KW-0833">Ubl conjugation pathway</keyword>
<evidence type="ECO:0000256" key="5">
    <source>
        <dbReference type="ARBA" id="ARBA00022679"/>
    </source>
</evidence>
<dbReference type="GO" id="GO:0016020">
    <property type="term" value="C:membrane"/>
    <property type="evidence" value="ECO:0007669"/>
    <property type="project" value="UniProtKB-SubCell"/>
</dbReference>
<dbReference type="Pfam" id="PF13947">
    <property type="entry name" value="GUB_WAK_bind"/>
    <property type="match status" value="1"/>
</dbReference>
<proteinExistence type="inferred from homology"/>